<dbReference type="Pfam" id="PF01523">
    <property type="entry name" value="PmbA_TldD_1st"/>
    <property type="match status" value="1"/>
</dbReference>
<evidence type="ECO:0000259" key="2">
    <source>
        <dbReference type="Pfam" id="PF01523"/>
    </source>
</evidence>
<dbReference type="RefSeq" id="WP_353874338.1">
    <property type="nucleotide sequence ID" value="NZ_JBEVCJ010000005.1"/>
</dbReference>
<name>A0ABV2BS27_9GAMM</name>
<dbReference type="EMBL" id="JBEVCJ010000005">
    <property type="protein sequence ID" value="MET1254740.1"/>
    <property type="molecule type" value="Genomic_DNA"/>
</dbReference>
<dbReference type="Gene3D" id="3.30.2290.10">
    <property type="entry name" value="PmbA/TldD superfamily"/>
    <property type="match status" value="1"/>
</dbReference>
<dbReference type="GO" id="GO:0008237">
    <property type="term" value="F:metallopeptidase activity"/>
    <property type="evidence" value="ECO:0007669"/>
    <property type="project" value="UniProtKB-KW"/>
</dbReference>
<dbReference type="PANTHER" id="PTHR43421">
    <property type="entry name" value="METALLOPROTEASE PMBA"/>
    <property type="match status" value="1"/>
</dbReference>
<dbReference type="Proteomes" id="UP001548189">
    <property type="component" value="Unassembled WGS sequence"/>
</dbReference>
<dbReference type="PANTHER" id="PTHR43421:SF1">
    <property type="entry name" value="METALLOPROTEASE PMBA"/>
    <property type="match status" value="1"/>
</dbReference>
<protein>
    <submittedName>
        <fullName evidence="5">Metalloprotease PmbA</fullName>
        <ecNumber evidence="5">3.4.24.-</ecNumber>
    </submittedName>
</protein>
<evidence type="ECO:0000313" key="5">
    <source>
        <dbReference type="EMBL" id="MET1254740.1"/>
    </source>
</evidence>
<feature type="domain" description="Metalloprotease TldD/E N-terminal" evidence="2">
    <location>
        <begin position="44"/>
        <end position="108"/>
    </location>
</feature>
<comment type="similarity">
    <text evidence="1">Belongs to the peptidase U62 family.</text>
</comment>
<accession>A0ABV2BS27</accession>
<dbReference type="InterPro" id="IPR045570">
    <property type="entry name" value="Metalloprtase-TldD/E_cen_dom"/>
</dbReference>
<gene>
    <name evidence="5" type="primary">pmbA</name>
    <name evidence="5" type="ORF">ABVT43_06365</name>
</gene>
<dbReference type="SUPFAM" id="SSF111283">
    <property type="entry name" value="Putative modulator of DNA gyrase, PmbA/TldD"/>
    <property type="match status" value="1"/>
</dbReference>
<dbReference type="Pfam" id="PF19289">
    <property type="entry name" value="PmbA_TldD_3rd"/>
    <property type="match status" value="1"/>
</dbReference>
<dbReference type="NCBIfam" id="NF008268">
    <property type="entry name" value="PRK11040.1"/>
    <property type="match status" value="1"/>
</dbReference>
<dbReference type="InterPro" id="IPR035068">
    <property type="entry name" value="TldD/PmbA_N"/>
</dbReference>
<dbReference type="InterPro" id="IPR047657">
    <property type="entry name" value="PmbA"/>
</dbReference>
<feature type="domain" description="Metalloprotease TldD/E C-terminal" evidence="3">
    <location>
        <begin position="248"/>
        <end position="456"/>
    </location>
</feature>
<keyword evidence="6" id="KW-1185">Reference proteome</keyword>
<evidence type="ECO:0000256" key="1">
    <source>
        <dbReference type="ARBA" id="ARBA00005836"/>
    </source>
</evidence>
<keyword evidence="5" id="KW-0645">Protease</keyword>
<comment type="caution">
    <text evidence="5">The sequence shown here is derived from an EMBL/GenBank/DDBJ whole genome shotgun (WGS) entry which is preliminary data.</text>
</comment>
<evidence type="ECO:0000259" key="4">
    <source>
        <dbReference type="Pfam" id="PF19290"/>
    </source>
</evidence>
<feature type="domain" description="Metalloprotease TldD/E central" evidence="4">
    <location>
        <begin position="142"/>
        <end position="241"/>
    </location>
</feature>
<proteinExistence type="inferred from homology"/>
<dbReference type="InterPro" id="IPR002510">
    <property type="entry name" value="Metalloprtase-TldD/E_N"/>
</dbReference>
<dbReference type="EC" id="3.4.24.-" evidence="5"/>
<keyword evidence="5" id="KW-0378">Hydrolase</keyword>
<dbReference type="InterPro" id="IPR045569">
    <property type="entry name" value="Metalloprtase-TldD/E_C"/>
</dbReference>
<reference evidence="5 6" key="1">
    <citation type="submission" date="2024-06" db="EMBL/GenBank/DDBJ databases">
        <authorList>
            <person name="Li F."/>
        </authorList>
    </citation>
    <scope>NUCLEOTIDE SEQUENCE [LARGE SCALE GENOMIC DNA]</scope>
    <source>
        <strain evidence="5 6">GXAS 311</strain>
    </source>
</reference>
<dbReference type="InterPro" id="IPR036059">
    <property type="entry name" value="TldD/PmbA_sf"/>
</dbReference>
<sequence>MTKELSEVKPRAADELDVAQEITRLEEVGERLIKQALAKGASQVEVGVSKDLGLSVQVRNQQVETLEYNRDNSFGLTVYFGHQKGTASTSDLTDEGLKLTVDAACNIARFTQPDPYSGLADKALMAQNPIDLQLDIPMGITADIAMDLAKQCEAAGLAESKVSQSEGASFSSHRNIRFYTNSHGFSAAIPSTRHSLSCILIAQDNQGMQRDYWYSVARDAKLLESAESIGRKAASRVIARLDGRSIATQKAPVLMTPEIARGLISNLCSGIQGSSLYRKSSFLLDSINQPIFPDFFQLDENPHLIGGLASTWFDNDGVATKVQPIVQDGILKTYLLSSYSARRLNLSPTGHSGGVHNLFLQSMDYSFEQLVKKMNKGLVVTDVMGHGVNLVTGDYSRGASGFWVENGEIQHFVQEITIAGNLKNMFKDLVAIGNDVDQRSSHVTGSWLLAEMTIAGKH</sequence>
<evidence type="ECO:0000259" key="3">
    <source>
        <dbReference type="Pfam" id="PF19289"/>
    </source>
</evidence>
<keyword evidence="5" id="KW-0482">Metalloprotease</keyword>
<evidence type="ECO:0000313" key="6">
    <source>
        <dbReference type="Proteomes" id="UP001548189"/>
    </source>
</evidence>
<organism evidence="5 6">
    <name type="scientific">Aliikangiella maris</name>
    <dbReference type="NCBI Taxonomy" id="3162458"/>
    <lineage>
        <taxon>Bacteria</taxon>
        <taxon>Pseudomonadati</taxon>
        <taxon>Pseudomonadota</taxon>
        <taxon>Gammaproteobacteria</taxon>
        <taxon>Oceanospirillales</taxon>
        <taxon>Pleioneaceae</taxon>
        <taxon>Aliikangiella</taxon>
    </lineage>
</organism>
<dbReference type="Pfam" id="PF19290">
    <property type="entry name" value="PmbA_TldD_2nd"/>
    <property type="match status" value="1"/>
</dbReference>